<protein>
    <recommendedName>
        <fullName evidence="1">Beta-lactamase-related domain-containing protein</fullName>
    </recommendedName>
</protein>
<dbReference type="EMBL" id="HBIJ01019516">
    <property type="protein sequence ID" value="CAE0371989.1"/>
    <property type="molecule type" value="Transcribed_RNA"/>
</dbReference>
<gene>
    <name evidence="2" type="ORF">ALAG00032_LOCUS12771</name>
</gene>
<reference evidence="2" key="1">
    <citation type="submission" date="2021-01" db="EMBL/GenBank/DDBJ databases">
        <authorList>
            <person name="Corre E."/>
            <person name="Pelletier E."/>
            <person name="Niang G."/>
            <person name="Scheremetjew M."/>
            <person name="Finn R."/>
            <person name="Kale V."/>
            <person name="Holt S."/>
            <person name="Cochrane G."/>
            <person name="Meng A."/>
            <person name="Brown T."/>
            <person name="Cohen L."/>
        </authorList>
    </citation>
    <scope>NUCLEOTIDE SEQUENCE</scope>
    <source>
        <strain evidence="2">CCMP1510</strain>
    </source>
</reference>
<accession>A0A7S3NQ49</accession>
<dbReference type="PANTHER" id="PTHR43283:SF3">
    <property type="entry name" value="BETA-LACTAMASE FAMILY PROTEIN (AFU_ORTHOLOGUE AFUA_5G07500)"/>
    <property type="match status" value="1"/>
</dbReference>
<dbReference type="Gene3D" id="3.40.710.10">
    <property type="entry name" value="DD-peptidase/beta-lactamase superfamily"/>
    <property type="match status" value="1"/>
</dbReference>
<feature type="domain" description="Beta-lactamase-related" evidence="1">
    <location>
        <begin position="5"/>
        <end position="383"/>
    </location>
</feature>
<dbReference type="PANTHER" id="PTHR43283">
    <property type="entry name" value="BETA-LACTAMASE-RELATED"/>
    <property type="match status" value="1"/>
</dbReference>
<dbReference type="InterPro" id="IPR050789">
    <property type="entry name" value="Diverse_Enzym_Activities"/>
</dbReference>
<dbReference type="AlphaFoldDB" id="A0A7S3NQ49"/>
<organism evidence="2">
    <name type="scientific">Aureoumbra lagunensis</name>
    <dbReference type="NCBI Taxonomy" id="44058"/>
    <lineage>
        <taxon>Eukaryota</taxon>
        <taxon>Sar</taxon>
        <taxon>Stramenopiles</taxon>
        <taxon>Ochrophyta</taxon>
        <taxon>Pelagophyceae</taxon>
        <taxon>Pelagomonadales</taxon>
        <taxon>Aureoumbra</taxon>
    </lineage>
</organism>
<proteinExistence type="predicted"/>
<dbReference type="Pfam" id="PF00144">
    <property type="entry name" value="Beta-lactamase"/>
    <property type="match status" value="1"/>
</dbReference>
<dbReference type="InterPro" id="IPR001466">
    <property type="entry name" value="Beta-lactam-related"/>
</dbReference>
<evidence type="ECO:0000313" key="2">
    <source>
        <dbReference type="EMBL" id="CAE0371989.1"/>
    </source>
</evidence>
<dbReference type="InterPro" id="IPR012338">
    <property type="entry name" value="Beta-lactam/transpept-like"/>
</dbReference>
<dbReference type="SUPFAM" id="SSF56601">
    <property type="entry name" value="beta-lactamase/transpeptidase-like"/>
    <property type="match status" value="1"/>
</dbReference>
<evidence type="ECO:0000259" key="1">
    <source>
        <dbReference type="Pfam" id="PF00144"/>
    </source>
</evidence>
<sequence>MSKMRAYLDSLVAQEKIPNVCCAVVKDGKIIFEHSCGNDHLSLTKPIRAYSMTKVATAVAILQLRDAGKLSLDTQIASILEEWPEEQVFMHQGQIKIATTKITIRHLLQHSAGLSYGFWMDPVAEKYRERNLNLPHPIAYPSLDDPTQRCPPPSSLHDFCKKLAPLPLLANPGERYHYSVSFDVLGRIIECVSGLSLDEYFRIHIFDKVHANATHFYLQNPDTVAPVYVKTNQGFLVAPHIDPPPNTPPAAPSGGGGLYTTIADWCAFANGLLDGTLLSQNSIDELRTPDSSNFIRPPDSLAARYPALGLGVWCIPPLDSAHKEDEDEKKKEQKIHENENNYCLDVPIAPIMAPGAFGWPGASGSSFFVDPARKAAVVFTTHLFLADLVVPGLQASIFEQACSIIGCSS</sequence>
<name>A0A7S3NQ49_9STRA</name>